<dbReference type="EMBL" id="JACJRF010000021">
    <property type="protein sequence ID" value="MBD2345200.1"/>
    <property type="molecule type" value="Genomic_DNA"/>
</dbReference>
<evidence type="ECO:0000313" key="2">
    <source>
        <dbReference type="Proteomes" id="UP000607281"/>
    </source>
</evidence>
<dbReference type="Proteomes" id="UP000607281">
    <property type="component" value="Unassembled WGS sequence"/>
</dbReference>
<comment type="caution">
    <text evidence="1">The sequence shown here is derived from an EMBL/GenBank/DDBJ whole genome shotgun (WGS) entry which is preliminary data.</text>
</comment>
<protein>
    <recommendedName>
        <fullName evidence="3">Restriction endonuclease</fullName>
    </recommendedName>
</protein>
<keyword evidence="2" id="KW-1185">Reference proteome</keyword>
<organism evidence="1 2">
    <name type="scientific">Anabaena subtropica FACHB-260</name>
    <dbReference type="NCBI Taxonomy" id="2692884"/>
    <lineage>
        <taxon>Bacteria</taxon>
        <taxon>Bacillati</taxon>
        <taxon>Cyanobacteriota</taxon>
        <taxon>Cyanophyceae</taxon>
        <taxon>Nostocales</taxon>
        <taxon>Nostocaceae</taxon>
        <taxon>Anabaena</taxon>
    </lineage>
</organism>
<reference evidence="1 2" key="1">
    <citation type="journal article" date="2020" name="ISME J.">
        <title>Comparative genomics reveals insights into cyanobacterial evolution and habitat adaptation.</title>
        <authorList>
            <person name="Chen M.Y."/>
            <person name="Teng W.K."/>
            <person name="Zhao L."/>
            <person name="Hu C.X."/>
            <person name="Zhou Y.K."/>
            <person name="Han B.P."/>
            <person name="Song L.R."/>
            <person name="Shu W.S."/>
        </authorList>
    </citation>
    <scope>NUCLEOTIDE SEQUENCE [LARGE SCALE GENOMIC DNA]</scope>
    <source>
        <strain evidence="1 2">FACHB-260</strain>
    </source>
</reference>
<name>A0ABR8CRV4_9NOST</name>
<gene>
    <name evidence="1" type="ORF">H6G18_13740</name>
</gene>
<proteinExistence type="predicted"/>
<evidence type="ECO:0000313" key="1">
    <source>
        <dbReference type="EMBL" id="MBD2345200.1"/>
    </source>
</evidence>
<sequence length="363" mass="41144">MEWTSLLIEQQTDFIQRLKSGRNLHCEIEGYNSELTVISGNRLKKLRDFCWDMVKKYKPDDPKQYFNNNLKGKLGEEVLKSRLNDFVSEVDYEKHLYGDGKVDFTIASHPNFGIQVKARQGNINQVKWSISKEEVDKNTVLVCVLIQEEVNESQNEYNLISAGFLPTNMVKINNNSGVASFGINELLYCGGLYSYLKSLTSSKRVGYQNELTKYNSALEDLMLSILVKIIQHEDFIERVENIAASKVIGIAETTYDKCDGLIEGNVTYCEIDNSVFEIKHGDIYSLEWTIAFKNTGMAYIGYVTADGEDGGNPVSFSCKGNVEIMLPDYFRDELLTDISIEEIIGELVSSIKLQVEIHSVCFN</sequence>
<accession>A0ABR8CRV4</accession>
<evidence type="ECO:0008006" key="3">
    <source>
        <dbReference type="Google" id="ProtNLM"/>
    </source>
</evidence>
<dbReference type="RefSeq" id="WP_190407644.1">
    <property type="nucleotide sequence ID" value="NZ_JACJRF010000021.1"/>
</dbReference>